<reference evidence="2" key="1">
    <citation type="journal article" date="2019" name="Int. J. Syst. Evol. Microbiol.">
        <title>The Global Catalogue of Microorganisms (GCM) 10K type strain sequencing project: providing services to taxonomists for standard genome sequencing and annotation.</title>
        <authorList>
            <consortium name="The Broad Institute Genomics Platform"/>
            <consortium name="The Broad Institute Genome Sequencing Center for Infectious Disease"/>
            <person name="Wu L."/>
            <person name="Ma J."/>
        </authorList>
    </citation>
    <scope>NUCLEOTIDE SEQUENCE [LARGE SCALE GENOMIC DNA]</scope>
    <source>
        <strain evidence="2">KCTC 52416</strain>
    </source>
</reference>
<keyword evidence="2" id="KW-1185">Reference proteome</keyword>
<name>A0ABV7JG47_9SPHI</name>
<proteinExistence type="predicted"/>
<evidence type="ECO:0000313" key="1">
    <source>
        <dbReference type="EMBL" id="MFC3197055.1"/>
    </source>
</evidence>
<evidence type="ECO:0000313" key="2">
    <source>
        <dbReference type="Proteomes" id="UP001595526"/>
    </source>
</evidence>
<protein>
    <submittedName>
        <fullName evidence="1">Uncharacterized protein</fullName>
    </submittedName>
</protein>
<sequence>MENKEKYYNALIGNDGQLNEIDLGEKIGLNEDETRTIIVRLLSEHKIEHAENRACNYSPKKKLNRNKQHHYFFAGTSNASIC</sequence>
<dbReference type="EMBL" id="JBHRTA010000009">
    <property type="protein sequence ID" value="MFC3197055.1"/>
    <property type="molecule type" value="Genomic_DNA"/>
</dbReference>
<dbReference type="Proteomes" id="UP001595526">
    <property type="component" value="Unassembled WGS sequence"/>
</dbReference>
<dbReference type="RefSeq" id="WP_379020373.1">
    <property type="nucleotide sequence ID" value="NZ_JBHRTA010000009.1"/>
</dbReference>
<accession>A0ABV7JG47</accession>
<organism evidence="1 2">
    <name type="scientific">Parapedobacter deserti</name>
    <dbReference type="NCBI Taxonomy" id="1912957"/>
    <lineage>
        <taxon>Bacteria</taxon>
        <taxon>Pseudomonadati</taxon>
        <taxon>Bacteroidota</taxon>
        <taxon>Sphingobacteriia</taxon>
        <taxon>Sphingobacteriales</taxon>
        <taxon>Sphingobacteriaceae</taxon>
        <taxon>Parapedobacter</taxon>
    </lineage>
</organism>
<comment type="caution">
    <text evidence="1">The sequence shown here is derived from an EMBL/GenBank/DDBJ whole genome shotgun (WGS) entry which is preliminary data.</text>
</comment>
<gene>
    <name evidence="1" type="ORF">ACFOET_05470</name>
</gene>